<comment type="caution">
    <text evidence="1">The sequence shown here is derived from an EMBL/GenBank/DDBJ whole genome shotgun (WGS) entry which is preliminary data.</text>
</comment>
<name>A0A392TCT1_9FABA</name>
<reference evidence="1 2" key="1">
    <citation type="journal article" date="2018" name="Front. Plant Sci.">
        <title>Red Clover (Trifolium pratense) and Zigzag Clover (T. medium) - A Picture of Genomic Similarities and Differences.</title>
        <authorList>
            <person name="Dluhosova J."/>
            <person name="Istvanek J."/>
            <person name="Nedelnik J."/>
            <person name="Repkova J."/>
        </authorList>
    </citation>
    <scope>NUCLEOTIDE SEQUENCE [LARGE SCALE GENOMIC DNA]</scope>
    <source>
        <strain evidence="2">cv. 10/8</strain>
        <tissue evidence="1">Leaf</tissue>
    </source>
</reference>
<sequence>DDDCSCLYIGVPADNRASRPSAK</sequence>
<evidence type="ECO:0000313" key="2">
    <source>
        <dbReference type="Proteomes" id="UP000265520"/>
    </source>
</evidence>
<dbReference type="AlphaFoldDB" id="A0A392TCT1"/>
<dbReference type="EMBL" id="LXQA010550329">
    <property type="protein sequence ID" value="MCI58702.1"/>
    <property type="molecule type" value="Genomic_DNA"/>
</dbReference>
<feature type="non-terminal residue" evidence="1">
    <location>
        <position position="1"/>
    </location>
</feature>
<organism evidence="1 2">
    <name type="scientific">Trifolium medium</name>
    <dbReference type="NCBI Taxonomy" id="97028"/>
    <lineage>
        <taxon>Eukaryota</taxon>
        <taxon>Viridiplantae</taxon>
        <taxon>Streptophyta</taxon>
        <taxon>Embryophyta</taxon>
        <taxon>Tracheophyta</taxon>
        <taxon>Spermatophyta</taxon>
        <taxon>Magnoliopsida</taxon>
        <taxon>eudicotyledons</taxon>
        <taxon>Gunneridae</taxon>
        <taxon>Pentapetalae</taxon>
        <taxon>rosids</taxon>
        <taxon>fabids</taxon>
        <taxon>Fabales</taxon>
        <taxon>Fabaceae</taxon>
        <taxon>Papilionoideae</taxon>
        <taxon>50 kb inversion clade</taxon>
        <taxon>NPAAA clade</taxon>
        <taxon>Hologalegina</taxon>
        <taxon>IRL clade</taxon>
        <taxon>Trifolieae</taxon>
        <taxon>Trifolium</taxon>
    </lineage>
</organism>
<protein>
    <submittedName>
        <fullName evidence="1">Uncharacterized protein</fullName>
    </submittedName>
</protein>
<proteinExistence type="predicted"/>
<keyword evidence="2" id="KW-1185">Reference proteome</keyword>
<dbReference type="Proteomes" id="UP000265520">
    <property type="component" value="Unassembled WGS sequence"/>
</dbReference>
<accession>A0A392TCT1</accession>
<evidence type="ECO:0000313" key="1">
    <source>
        <dbReference type="EMBL" id="MCI58702.1"/>
    </source>
</evidence>